<feature type="region of interest" description="Disordered" evidence="1">
    <location>
        <begin position="750"/>
        <end position="770"/>
    </location>
</feature>
<evidence type="ECO:0000256" key="1">
    <source>
        <dbReference type="SAM" id="MobiDB-lite"/>
    </source>
</evidence>
<keyword evidence="3" id="KW-1185">Reference proteome</keyword>
<feature type="region of interest" description="Disordered" evidence="1">
    <location>
        <begin position="179"/>
        <end position="202"/>
    </location>
</feature>
<proteinExistence type="predicted"/>
<dbReference type="EMBL" id="VTPC01002901">
    <property type="protein sequence ID" value="KAF2899292.1"/>
    <property type="molecule type" value="Genomic_DNA"/>
</dbReference>
<protein>
    <submittedName>
        <fullName evidence="2">Uncharacterized protein</fullName>
    </submittedName>
</protein>
<comment type="caution">
    <text evidence="2">The sequence shown here is derived from an EMBL/GenBank/DDBJ whole genome shotgun (WGS) entry which is preliminary data.</text>
</comment>
<dbReference type="OrthoDB" id="6784865at2759"/>
<feature type="region of interest" description="Disordered" evidence="1">
    <location>
        <begin position="1"/>
        <end position="122"/>
    </location>
</feature>
<feature type="compositionally biased region" description="Acidic residues" evidence="1">
    <location>
        <begin position="750"/>
        <end position="767"/>
    </location>
</feature>
<reference evidence="2" key="1">
    <citation type="submission" date="2019-08" db="EMBL/GenBank/DDBJ databases">
        <title>The genome of the North American firefly Photinus pyralis.</title>
        <authorList>
            <consortium name="Photinus pyralis genome working group"/>
            <person name="Fallon T.R."/>
            <person name="Sander Lower S.E."/>
            <person name="Weng J.-K."/>
        </authorList>
    </citation>
    <scope>NUCLEOTIDE SEQUENCE</scope>
    <source>
        <strain evidence="2">TRF0915ILg1</strain>
        <tissue evidence="2">Whole body</tissue>
    </source>
</reference>
<feature type="compositionally biased region" description="Basic residues" evidence="1">
    <location>
        <begin position="236"/>
        <end position="245"/>
    </location>
</feature>
<feature type="compositionally biased region" description="Polar residues" evidence="1">
    <location>
        <begin position="102"/>
        <end position="114"/>
    </location>
</feature>
<name>A0A8K0GEX4_IGNLU</name>
<evidence type="ECO:0000313" key="2">
    <source>
        <dbReference type="EMBL" id="KAF2899292.1"/>
    </source>
</evidence>
<sequence length="855" mass="98095">MITRNRKNSSIKKTRAPLVDKTNLTDFPNSHKKPNTKPTKQTNISTGLSETNRSTQFKTDDSEINSNKKVNLQCVESVESKMPNVQNTKRTGSKRAIKQKTVKANNKKSTTTSEKGQKDDNLDPKFFKNVSVIFNKCEEVETQLKSNNKQQKIGKHVKFENKKINILTTPKFEKALRRRRTKNYVESSLSENSNLKLEESKNNEPVKKVPVYLQSDVNEQKQKSDDPFEFIPDSPRKKRRKGKKEIRLKKGKYVEELSDSDSDSTVYDKSMHEVLKDVREKEKKKKLAKIQTQKKNQIKNAEKEVVFSKSNNKVEHVNEASTKIVNVVVNKVTNKDIINQLSKQIRFLNRKIFLSSDGNFDLPSKENENSDDKYFGFDVGCNEDDVITMLPPIQKSSIRKRLDNIRPISENISRKFTSLTSTPIPVTRKPNKKILELSKTTNPPKKINVISNILLSPSKNTRKVSSSVDSATELIELSLNNDARRLRSAAKLSSPLFSSPNSETPDFHGFDNSVYKSQTSIVQGVQNLSNIQRRISMKQISTPWRSDRVSVRRNPHILFLKDTSLLPSYNQDMVLDPELIEKPISQNKNDTQNAVNEIQTSILDFVNTSKISTHSTPVKKNPNRTLFDEGDFSPIKQKFTVNKENVQEEVSLDVIEKTNTSGVLREKNMNSPLKPRNKIDVVPKKLTSKFGIENYFGFDSPDVNKENRKIIRTKLKRKVNQNQDALPMRVPVKVLKEVAEKLIDNIEVEENADEDVRENEVNDDLPDGEMQNENVPHVGLFEDPEEVKLPERVYARKRTKRVRLVSVDSEIEEEEKPKRKRKDIRTPAEEAAFNKWAAQFNAMCDEVDKYDLEIV</sequence>
<dbReference type="Proteomes" id="UP000801492">
    <property type="component" value="Unassembled WGS sequence"/>
</dbReference>
<feature type="compositionally biased region" description="Polar residues" evidence="1">
    <location>
        <begin position="44"/>
        <end position="57"/>
    </location>
</feature>
<dbReference type="AlphaFoldDB" id="A0A8K0GEX4"/>
<organism evidence="2 3">
    <name type="scientific">Ignelater luminosus</name>
    <name type="common">Cucubano</name>
    <name type="synonym">Pyrophorus luminosus</name>
    <dbReference type="NCBI Taxonomy" id="2038154"/>
    <lineage>
        <taxon>Eukaryota</taxon>
        <taxon>Metazoa</taxon>
        <taxon>Ecdysozoa</taxon>
        <taxon>Arthropoda</taxon>
        <taxon>Hexapoda</taxon>
        <taxon>Insecta</taxon>
        <taxon>Pterygota</taxon>
        <taxon>Neoptera</taxon>
        <taxon>Endopterygota</taxon>
        <taxon>Coleoptera</taxon>
        <taxon>Polyphaga</taxon>
        <taxon>Elateriformia</taxon>
        <taxon>Elateroidea</taxon>
        <taxon>Elateridae</taxon>
        <taxon>Agrypninae</taxon>
        <taxon>Pyrophorini</taxon>
        <taxon>Ignelater</taxon>
    </lineage>
</organism>
<evidence type="ECO:0000313" key="3">
    <source>
        <dbReference type="Proteomes" id="UP000801492"/>
    </source>
</evidence>
<feature type="compositionally biased region" description="Basic residues" evidence="1">
    <location>
        <begin position="91"/>
        <end position="101"/>
    </location>
</feature>
<feature type="compositionally biased region" description="Basic residues" evidence="1">
    <location>
        <begin position="1"/>
        <end position="15"/>
    </location>
</feature>
<feature type="compositionally biased region" description="Low complexity" evidence="1">
    <location>
        <begin position="186"/>
        <end position="195"/>
    </location>
</feature>
<feature type="region of interest" description="Disordered" evidence="1">
    <location>
        <begin position="217"/>
        <end position="245"/>
    </location>
</feature>
<accession>A0A8K0GEX4</accession>
<gene>
    <name evidence="2" type="ORF">ILUMI_06872</name>
</gene>